<dbReference type="AlphaFoldDB" id="A0AAV4PKP3"/>
<evidence type="ECO:0000313" key="2">
    <source>
        <dbReference type="Proteomes" id="UP001054837"/>
    </source>
</evidence>
<comment type="caution">
    <text evidence="1">The sequence shown here is derived from an EMBL/GenBank/DDBJ whole genome shotgun (WGS) entry which is preliminary data.</text>
</comment>
<name>A0AAV4PKP3_9ARAC</name>
<organism evidence="1 2">
    <name type="scientific">Caerostris darwini</name>
    <dbReference type="NCBI Taxonomy" id="1538125"/>
    <lineage>
        <taxon>Eukaryota</taxon>
        <taxon>Metazoa</taxon>
        <taxon>Ecdysozoa</taxon>
        <taxon>Arthropoda</taxon>
        <taxon>Chelicerata</taxon>
        <taxon>Arachnida</taxon>
        <taxon>Araneae</taxon>
        <taxon>Araneomorphae</taxon>
        <taxon>Entelegynae</taxon>
        <taxon>Araneoidea</taxon>
        <taxon>Araneidae</taxon>
        <taxon>Caerostris</taxon>
    </lineage>
</organism>
<dbReference type="EMBL" id="BPLQ01003121">
    <property type="protein sequence ID" value="GIX98177.1"/>
    <property type="molecule type" value="Genomic_DNA"/>
</dbReference>
<dbReference type="Proteomes" id="UP001054837">
    <property type="component" value="Unassembled WGS sequence"/>
</dbReference>
<protein>
    <submittedName>
        <fullName evidence="1">Uncharacterized protein</fullName>
    </submittedName>
</protein>
<reference evidence="1 2" key="1">
    <citation type="submission" date="2021-06" db="EMBL/GenBank/DDBJ databases">
        <title>Caerostris darwini draft genome.</title>
        <authorList>
            <person name="Kono N."/>
            <person name="Arakawa K."/>
        </authorList>
    </citation>
    <scope>NUCLEOTIDE SEQUENCE [LARGE SCALE GENOMIC DNA]</scope>
</reference>
<gene>
    <name evidence="1" type="ORF">CDAR_396751</name>
</gene>
<sequence length="87" mass="10296">MPNLYFQDANKDSRDCTCWILTAYNTMVRRPESHMSHQRRFHQFQAANKDTRDCTSWTITAYNALHKGRNLTCHIKRFFHQVSGTST</sequence>
<proteinExistence type="predicted"/>
<keyword evidence="2" id="KW-1185">Reference proteome</keyword>
<accession>A0AAV4PKP3</accession>
<evidence type="ECO:0000313" key="1">
    <source>
        <dbReference type="EMBL" id="GIX98177.1"/>
    </source>
</evidence>